<protein>
    <submittedName>
        <fullName evidence="6">C15orf29</fullName>
    </submittedName>
</protein>
<dbReference type="GO" id="GO:0008017">
    <property type="term" value="F:microtubule binding"/>
    <property type="evidence" value="ECO:0007669"/>
    <property type="project" value="InterPro"/>
</dbReference>
<dbReference type="Pfam" id="PF13925">
    <property type="entry name" value="Katanin_con80"/>
    <property type="match status" value="1"/>
</dbReference>
<reference evidence="6" key="1">
    <citation type="submission" date="2009-03" db="EMBL/GenBank/DDBJ databases">
        <title>Osmerus mordax full-length cDNAs.</title>
        <authorList>
            <person name="von Schalburg K."/>
            <person name="Leong J."/>
            <person name="Cooper G."/>
            <person name="Davidson W.S."/>
            <person name="Koop B.F."/>
        </authorList>
    </citation>
    <scope>NUCLEOTIDE SEQUENCE</scope>
    <source>
        <tissue evidence="6">Brain</tissue>
    </source>
</reference>
<organism evidence="6">
    <name type="scientific">Osmerus mordax</name>
    <name type="common">Rainbow smelt</name>
    <name type="synonym">Atherina mordax</name>
    <dbReference type="NCBI Taxonomy" id="8014"/>
    <lineage>
        <taxon>Eukaryota</taxon>
        <taxon>Metazoa</taxon>
        <taxon>Chordata</taxon>
        <taxon>Craniata</taxon>
        <taxon>Vertebrata</taxon>
        <taxon>Euteleostomi</taxon>
        <taxon>Actinopterygii</taxon>
        <taxon>Neopterygii</taxon>
        <taxon>Teleostei</taxon>
        <taxon>Stomiati</taxon>
        <taxon>Osmeriformes</taxon>
        <taxon>Osmeridae</taxon>
        <taxon>Osmerus</taxon>
    </lineage>
</organism>
<feature type="domain" description="Katanin p80 subunit C-terminal" evidence="5">
    <location>
        <begin position="132"/>
        <end position="258"/>
    </location>
</feature>
<feature type="region of interest" description="Disordered" evidence="4">
    <location>
        <begin position="72"/>
        <end position="96"/>
    </location>
</feature>
<evidence type="ECO:0000313" key="6">
    <source>
        <dbReference type="EMBL" id="ACO09214.1"/>
    </source>
</evidence>
<name>C1BJL1_OSMMO</name>
<evidence type="ECO:0000256" key="4">
    <source>
        <dbReference type="SAM" id="MobiDB-lite"/>
    </source>
</evidence>
<accession>C1BJL1</accession>
<evidence type="ECO:0000256" key="3">
    <source>
        <dbReference type="ARBA" id="ARBA00023212"/>
    </source>
</evidence>
<dbReference type="InterPro" id="IPR042404">
    <property type="entry name" value="KATNBL1"/>
</dbReference>
<proteinExistence type="evidence at transcript level"/>
<evidence type="ECO:0000256" key="1">
    <source>
        <dbReference type="ARBA" id="ARBA00004245"/>
    </source>
</evidence>
<dbReference type="InterPro" id="IPR028021">
    <property type="entry name" value="Katanin_C-terminal"/>
</dbReference>
<dbReference type="PANTHER" id="PTHR14682:SF1">
    <property type="entry name" value="KATNB1-LIKE PROTEIN 1"/>
    <property type="match status" value="1"/>
</dbReference>
<dbReference type="PANTHER" id="PTHR14682">
    <property type="entry name" value="KATNB1-LIKE PROTEIN 1"/>
    <property type="match status" value="1"/>
</dbReference>
<evidence type="ECO:0000256" key="2">
    <source>
        <dbReference type="ARBA" id="ARBA00022490"/>
    </source>
</evidence>
<keyword evidence="2" id="KW-0963">Cytoplasm</keyword>
<dbReference type="EMBL" id="BT074790">
    <property type="protein sequence ID" value="ACO09214.1"/>
    <property type="molecule type" value="mRNA"/>
</dbReference>
<feature type="region of interest" description="Disordered" evidence="4">
    <location>
        <begin position="1"/>
        <end position="25"/>
    </location>
</feature>
<dbReference type="AlphaFoldDB" id="C1BJL1"/>
<dbReference type="GO" id="GO:0005856">
    <property type="term" value="C:cytoskeleton"/>
    <property type="evidence" value="ECO:0007669"/>
    <property type="project" value="UniProtKB-SubCell"/>
</dbReference>
<evidence type="ECO:0000259" key="5">
    <source>
        <dbReference type="Pfam" id="PF13925"/>
    </source>
</evidence>
<dbReference type="GO" id="GO:0005730">
    <property type="term" value="C:nucleolus"/>
    <property type="evidence" value="ECO:0007669"/>
    <property type="project" value="TreeGrafter"/>
</dbReference>
<keyword evidence="3" id="KW-0206">Cytoskeleton</keyword>
<sequence length="297" mass="33413">MIWRQVMASEEQASEEGEYQSVEDSLPRDMVQYRFDFKEDISKKRCPAGRPGACRLKRVVSCKRKTHRLIVARRKQAGPGRAGDTAGRQDQSDPEEDQIFHMDPWELSHASHPGSPGQESSRNTDYFTEMSRDHSAMIEVLFSRNLRLTVAMTLWRRNVGEFLTYLVRIQDTAVFVDCLPIITESIKEESPLFSIGCCVDLLPLVRTALTSPYEGYLTAGLSWLESVLKTRWKDLAACGCSGTGTQSSDRNIQIFKQQILDMWTQEACWTLAPGVPGAAGAVAAVIHTYLSHLFHLP</sequence>
<gene>
    <name evidence="6" type="primary">CO029</name>
</gene>
<comment type="subcellular location">
    <subcellularLocation>
        <location evidence="1">Cytoplasm</location>
        <location evidence="1">Cytoskeleton</location>
    </subcellularLocation>
</comment>